<reference evidence="1 2" key="2">
    <citation type="submission" date="2018-11" db="EMBL/GenBank/DDBJ databases">
        <authorList>
            <consortium name="Pathogen Informatics"/>
        </authorList>
    </citation>
    <scope>NUCLEOTIDE SEQUENCE [LARGE SCALE GENOMIC DNA]</scope>
    <source>
        <strain evidence="1 2">MHpl1</strain>
    </source>
</reference>
<gene>
    <name evidence="1" type="ORF">HPLM_LOCUS19259</name>
</gene>
<organism evidence="3">
    <name type="scientific">Haemonchus placei</name>
    <name type="common">Barber's pole worm</name>
    <dbReference type="NCBI Taxonomy" id="6290"/>
    <lineage>
        <taxon>Eukaryota</taxon>
        <taxon>Metazoa</taxon>
        <taxon>Ecdysozoa</taxon>
        <taxon>Nematoda</taxon>
        <taxon>Chromadorea</taxon>
        <taxon>Rhabditida</taxon>
        <taxon>Rhabditina</taxon>
        <taxon>Rhabditomorpha</taxon>
        <taxon>Strongyloidea</taxon>
        <taxon>Trichostrongylidae</taxon>
        <taxon>Haemonchus</taxon>
    </lineage>
</organism>
<keyword evidence="2" id="KW-1185">Reference proteome</keyword>
<protein>
    <submittedName>
        <fullName evidence="3">DUF4331 domain-containing protein</fullName>
    </submittedName>
</protein>
<evidence type="ECO:0000313" key="2">
    <source>
        <dbReference type="Proteomes" id="UP000268014"/>
    </source>
</evidence>
<evidence type="ECO:0000313" key="3">
    <source>
        <dbReference type="WBParaSite" id="HPLM_0001926701-mRNA-1"/>
    </source>
</evidence>
<dbReference type="Proteomes" id="UP000268014">
    <property type="component" value="Unassembled WGS sequence"/>
</dbReference>
<dbReference type="WBParaSite" id="HPLM_0001926701-mRNA-1">
    <property type="protein sequence ID" value="HPLM_0001926701-mRNA-1"/>
    <property type="gene ID" value="HPLM_0001926701"/>
</dbReference>
<sequence length="71" mass="7812">MPYASLQTQYPPPDEILYVFLKEAALGPTSPLTILFNNAPLKGEVSGLWKVGLVRPILKKGCFKLQADLPN</sequence>
<dbReference type="EMBL" id="UZAF01021166">
    <property type="protein sequence ID" value="VDO76063.1"/>
    <property type="molecule type" value="Genomic_DNA"/>
</dbReference>
<dbReference type="OrthoDB" id="410104at2759"/>
<proteinExistence type="predicted"/>
<accession>A0A0N4X4H5</accession>
<name>A0A0N4X4H5_HAEPC</name>
<dbReference type="AlphaFoldDB" id="A0A0N4X4H5"/>
<reference evidence="3" key="1">
    <citation type="submission" date="2017-02" db="UniProtKB">
        <authorList>
            <consortium name="WormBaseParasite"/>
        </authorList>
    </citation>
    <scope>IDENTIFICATION</scope>
</reference>
<evidence type="ECO:0000313" key="1">
    <source>
        <dbReference type="EMBL" id="VDO76063.1"/>
    </source>
</evidence>